<dbReference type="AlphaFoldDB" id="S0F9M8"/>
<comment type="caution">
    <text evidence="1">The sequence shown here is derived from an EMBL/GenBank/DDBJ whole genome shotgun (WGS) entry which is preliminary data.</text>
</comment>
<dbReference type="STRING" id="547042.BACCOPRO_02306"/>
<dbReference type="HOGENOM" id="CLU_3284758_0_0_10"/>
<keyword evidence="2" id="KW-1185">Reference proteome</keyword>
<reference evidence="1 2" key="1">
    <citation type="submission" date="2008-12" db="EMBL/GenBank/DDBJ databases">
        <authorList>
            <person name="Fulton L."/>
            <person name="Clifton S."/>
            <person name="Fulton B."/>
            <person name="Xu J."/>
            <person name="Minx P."/>
            <person name="Pepin K.H."/>
            <person name="Johnson M."/>
            <person name="Bhonagiri V."/>
            <person name="Nash W.E."/>
            <person name="Mardis E.R."/>
            <person name="Wilson R.K."/>
        </authorList>
    </citation>
    <scope>NUCLEOTIDE SEQUENCE [LARGE SCALE GENOMIC DNA]</scope>
    <source>
        <strain evidence="1 2">DSM 18228</strain>
    </source>
</reference>
<evidence type="ECO:0000313" key="1">
    <source>
        <dbReference type="EMBL" id="EEF76800.1"/>
    </source>
</evidence>
<gene>
    <name evidence="1" type="ORF">BACCOPRO_02306</name>
</gene>
<dbReference type="Proteomes" id="UP000014073">
    <property type="component" value="Unassembled WGS sequence"/>
</dbReference>
<dbReference type="EMBL" id="ACBW01000154">
    <property type="protein sequence ID" value="EEF76800.1"/>
    <property type="molecule type" value="Genomic_DNA"/>
</dbReference>
<protein>
    <submittedName>
        <fullName evidence="1">Uncharacterized protein</fullName>
    </submittedName>
</protein>
<name>S0F9M8_9BACT</name>
<accession>S0F9M8</accession>
<organism evidence="1 2">
    <name type="scientific">Phocaeicola coprophilus DSM 18228 = JCM 13818</name>
    <dbReference type="NCBI Taxonomy" id="547042"/>
    <lineage>
        <taxon>Bacteria</taxon>
        <taxon>Pseudomonadati</taxon>
        <taxon>Bacteroidota</taxon>
        <taxon>Bacteroidia</taxon>
        <taxon>Bacteroidales</taxon>
        <taxon>Bacteroidaceae</taxon>
        <taxon>Phocaeicola</taxon>
    </lineage>
</organism>
<sequence length="40" mass="4592">MWRLSTPMWCTHEGSHLCAVYTESAFFGDTAGEVRKMEIL</sequence>
<proteinExistence type="predicted"/>
<evidence type="ECO:0000313" key="2">
    <source>
        <dbReference type="Proteomes" id="UP000014073"/>
    </source>
</evidence>